<feature type="repeat" description="ANK" evidence="14">
    <location>
        <begin position="143"/>
        <end position="175"/>
    </location>
</feature>
<keyword evidence="4" id="KW-0217">Developmental protein</keyword>
<dbReference type="SUPFAM" id="SSF48403">
    <property type="entry name" value="Ankyrin repeat"/>
    <property type="match status" value="1"/>
</dbReference>
<proteinExistence type="predicted"/>
<evidence type="ECO:0000256" key="10">
    <source>
        <dbReference type="ARBA" id="ARBA00023043"/>
    </source>
</evidence>
<dbReference type="CDD" id="cd09521">
    <property type="entry name" value="SAM_ASZ1"/>
    <property type="match status" value="1"/>
</dbReference>
<dbReference type="GO" id="GO:0007283">
    <property type="term" value="P:spermatogenesis"/>
    <property type="evidence" value="ECO:0007669"/>
    <property type="project" value="UniProtKB-KW"/>
</dbReference>
<dbReference type="PROSITE" id="PS50105">
    <property type="entry name" value="SAM_DOMAIN"/>
    <property type="match status" value="1"/>
</dbReference>
<dbReference type="AlphaFoldDB" id="A0A914BBE8"/>
<feature type="transmembrane region" description="Helical" evidence="15">
    <location>
        <begin position="529"/>
        <end position="546"/>
    </location>
</feature>
<evidence type="ECO:0000256" key="15">
    <source>
        <dbReference type="SAM" id="Phobius"/>
    </source>
</evidence>
<evidence type="ECO:0000256" key="12">
    <source>
        <dbReference type="ARBA" id="ARBA00023254"/>
    </source>
</evidence>
<dbReference type="GO" id="GO:0071546">
    <property type="term" value="C:pi-body"/>
    <property type="evidence" value="ECO:0007669"/>
    <property type="project" value="TreeGrafter"/>
</dbReference>
<name>A0A914BBE8_PATMI</name>
<dbReference type="PROSITE" id="PS50297">
    <property type="entry name" value="ANK_REP_REGION"/>
    <property type="match status" value="2"/>
</dbReference>
<accession>A0A914BBE8</accession>
<dbReference type="InterPro" id="IPR002110">
    <property type="entry name" value="Ankyrin_rpt"/>
</dbReference>
<dbReference type="GO" id="GO:0051321">
    <property type="term" value="P:meiotic cell cycle"/>
    <property type="evidence" value="ECO:0007669"/>
    <property type="project" value="UniProtKB-KW"/>
</dbReference>
<evidence type="ECO:0000313" key="17">
    <source>
        <dbReference type="EnsemblMetazoa" id="XP_038073165.1"/>
    </source>
</evidence>
<evidence type="ECO:0000256" key="11">
    <source>
        <dbReference type="ARBA" id="ARBA00023158"/>
    </source>
</evidence>
<keyword evidence="12" id="KW-0469">Meiosis</keyword>
<evidence type="ECO:0000256" key="1">
    <source>
        <dbReference type="ARBA" id="ARBA00004496"/>
    </source>
</evidence>
<evidence type="ECO:0000256" key="14">
    <source>
        <dbReference type="PROSITE-ProRule" id="PRU00023"/>
    </source>
</evidence>
<organism evidence="17 18">
    <name type="scientific">Patiria miniata</name>
    <name type="common">Bat star</name>
    <name type="synonym">Asterina miniata</name>
    <dbReference type="NCBI Taxonomy" id="46514"/>
    <lineage>
        <taxon>Eukaryota</taxon>
        <taxon>Metazoa</taxon>
        <taxon>Echinodermata</taxon>
        <taxon>Eleutherozoa</taxon>
        <taxon>Asterozoa</taxon>
        <taxon>Asteroidea</taxon>
        <taxon>Valvatacea</taxon>
        <taxon>Valvatida</taxon>
        <taxon>Asterinidae</taxon>
        <taxon>Patiria</taxon>
    </lineage>
</organism>
<comment type="subunit">
    <text evidence="2">Interacts with DDX4, PIWIL1, RANBP9 and TDRD1.</text>
</comment>
<feature type="domain" description="SAM" evidence="16">
    <location>
        <begin position="352"/>
        <end position="412"/>
    </location>
</feature>
<keyword evidence="15" id="KW-1133">Transmembrane helix</keyword>
<dbReference type="PANTHER" id="PTHR24157:SF3">
    <property type="entry name" value="ANKYRIN REPEAT, SAM AND BASIC LEUCINE ZIPPER DOMAIN-CONTAINING PROTEIN 1"/>
    <property type="match status" value="1"/>
</dbReference>
<evidence type="ECO:0000256" key="9">
    <source>
        <dbReference type="ARBA" id="ARBA00022871"/>
    </source>
</evidence>
<keyword evidence="15" id="KW-0812">Transmembrane</keyword>
<dbReference type="PANTHER" id="PTHR24157">
    <property type="entry name" value="ANKYRIN REPEAT, SAM AND BASIC LEUCINE ZIPPER DOMAIN-CONTAINING PROTEIN 1"/>
    <property type="match status" value="1"/>
</dbReference>
<dbReference type="GeneID" id="119741476"/>
<dbReference type="Proteomes" id="UP000887568">
    <property type="component" value="Unplaced"/>
</dbReference>
<keyword evidence="11" id="KW-0943">RNA-mediated gene silencing</keyword>
<evidence type="ECO:0000256" key="3">
    <source>
        <dbReference type="ARBA" id="ARBA00020117"/>
    </source>
</evidence>
<dbReference type="InterPro" id="IPR013761">
    <property type="entry name" value="SAM/pointed_sf"/>
</dbReference>
<keyword evidence="7" id="KW-0677">Repeat</keyword>
<keyword evidence="9" id="KW-0744">Spermatogenesis</keyword>
<evidence type="ECO:0000256" key="13">
    <source>
        <dbReference type="ARBA" id="ARBA00030354"/>
    </source>
</evidence>
<keyword evidence="15" id="KW-0472">Membrane</keyword>
<dbReference type="InterPro" id="IPR001660">
    <property type="entry name" value="SAM"/>
</dbReference>
<evidence type="ECO:0000259" key="16">
    <source>
        <dbReference type="PROSITE" id="PS50105"/>
    </source>
</evidence>
<dbReference type="Pfam" id="PF00536">
    <property type="entry name" value="SAM_1"/>
    <property type="match status" value="1"/>
</dbReference>
<dbReference type="InterPro" id="IPR042650">
    <property type="entry name" value="Asz1_SAM"/>
</dbReference>
<dbReference type="SMART" id="SM00248">
    <property type="entry name" value="ANK"/>
    <property type="match status" value="4"/>
</dbReference>
<reference evidence="17" key="1">
    <citation type="submission" date="2022-11" db="UniProtKB">
        <authorList>
            <consortium name="EnsemblMetazoa"/>
        </authorList>
    </citation>
    <scope>IDENTIFICATION</scope>
</reference>
<evidence type="ECO:0000256" key="4">
    <source>
        <dbReference type="ARBA" id="ARBA00022473"/>
    </source>
</evidence>
<dbReference type="Pfam" id="PF00023">
    <property type="entry name" value="Ank"/>
    <property type="match status" value="1"/>
</dbReference>
<dbReference type="InterPro" id="IPR036770">
    <property type="entry name" value="Ankyrin_rpt-contain_sf"/>
</dbReference>
<dbReference type="GO" id="GO:0031047">
    <property type="term" value="P:regulatory ncRNA-mediated gene silencing"/>
    <property type="evidence" value="ECO:0007669"/>
    <property type="project" value="UniProtKB-KW"/>
</dbReference>
<keyword evidence="10 14" id="KW-0040">ANK repeat</keyword>
<evidence type="ECO:0000256" key="7">
    <source>
        <dbReference type="ARBA" id="ARBA00022737"/>
    </source>
</evidence>
<dbReference type="RefSeq" id="XP_038073165.1">
    <property type="nucleotide sequence ID" value="XM_038217237.1"/>
</dbReference>
<dbReference type="Gene3D" id="1.10.150.50">
    <property type="entry name" value="Transcription Factor, Ets-1"/>
    <property type="match status" value="1"/>
</dbReference>
<evidence type="ECO:0000256" key="6">
    <source>
        <dbReference type="ARBA" id="ARBA00022553"/>
    </source>
</evidence>
<evidence type="ECO:0000256" key="8">
    <source>
        <dbReference type="ARBA" id="ARBA00022782"/>
    </source>
</evidence>
<keyword evidence="8" id="KW-0221">Differentiation</keyword>
<dbReference type="PROSITE" id="PS50088">
    <property type="entry name" value="ANK_REPEAT"/>
    <property type="match status" value="2"/>
</dbReference>
<evidence type="ECO:0000313" key="18">
    <source>
        <dbReference type="Proteomes" id="UP000887568"/>
    </source>
</evidence>
<dbReference type="Pfam" id="PF12796">
    <property type="entry name" value="Ank_2"/>
    <property type="match status" value="1"/>
</dbReference>
<dbReference type="GO" id="GO:0030154">
    <property type="term" value="P:cell differentiation"/>
    <property type="evidence" value="ECO:0007669"/>
    <property type="project" value="UniProtKB-KW"/>
</dbReference>
<dbReference type="EnsemblMetazoa" id="XM_038217237.1">
    <property type="protein sequence ID" value="XP_038073165.1"/>
    <property type="gene ID" value="LOC119741476"/>
</dbReference>
<protein>
    <recommendedName>
        <fullName evidence="3">Ankyrin repeat, SAM and basic leucine zipper domain-containing protein 1</fullName>
    </recommendedName>
    <alternativeName>
        <fullName evidence="13">Germ cell-specific ankyrin, SAM and basic leucine zipper domain-containing protein</fullName>
    </alternativeName>
</protein>
<sequence length="559" mass="62146">MAENLNLPPSCAGLPAGTEDHSDDEDGLCIIIDGDAASSLIVDEVRVPYATSQPPSGNLHLEWDSVKSVKPSSETPFHDYQNGSDSGWTYSQPSPNILGASKRDKQGFPIVLDDFRIAVCRGNLQEVEAFHLRGVAVDTTLRAGWTALMYAAFYGRIQILEFLLERGADVNFNKASYMYTPLIAAASSVQEEHYVTSCLTILLERDASPNVHERSHMTPLMFVSKNGNLSAVQKLLEFGAQTDRQDNRGWTALCYAANQGFTSIAECLLNAEADIHKRCSEGTARDIACNRGYIELTELIDKSVSISAGEKDPVRHALEGLQFSQPSRPIQMQPENSLSTNQISSAYGEGCDDLDLFLCGLDLGHLSHCFHQQAIKFSVLLQMSEEDLEKIGINKYGWRQKIMDAVQEIHKRKWEPGSVQATGKRILSHSESMALIKNITKHVAYIGSSITYVGNNWKAHKTLFDEQDDPVNLQRLMTETDEGLNKTIRLFEEFRKLKGQLNQATNSETVLPADLILDSEDMPRIGRRLTAIFAVTLLTTSLFVLFRRNSIQTIVRTGI</sequence>
<dbReference type="SUPFAM" id="SSF47769">
    <property type="entry name" value="SAM/Pointed domain"/>
    <property type="match status" value="1"/>
</dbReference>
<feature type="repeat" description="ANK" evidence="14">
    <location>
        <begin position="215"/>
        <end position="247"/>
    </location>
</feature>
<keyword evidence="5" id="KW-0963">Cytoplasm</keyword>
<evidence type="ECO:0000256" key="5">
    <source>
        <dbReference type="ARBA" id="ARBA00022490"/>
    </source>
</evidence>
<evidence type="ECO:0000256" key="2">
    <source>
        <dbReference type="ARBA" id="ARBA00011479"/>
    </source>
</evidence>
<dbReference type="OrthoDB" id="448455at2759"/>
<dbReference type="Gene3D" id="1.25.40.20">
    <property type="entry name" value="Ankyrin repeat-containing domain"/>
    <property type="match status" value="2"/>
</dbReference>
<keyword evidence="6" id="KW-0597">Phosphoprotein</keyword>
<keyword evidence="18" id="KW-1185">Reference proteome</keyword>
<comment type="subcellular location">
    <subcellularLocation>
        <location evidence="1">Cytoplasm</location>
    </subcellularLocation>
</comment>
<dbReference type="SMART" id="SM00454">
    <property type="entry name" value="SAM"/>
    <property type="match status" value="1"/>
</dbReference>